<evidence type="ECO:0000256" key="4">
    <source>
        <dbReference type="ARBA" id="ARBA00023002"/>
    </source>
</evidence>
<keyword evidence="5 7" id="KW-0408">Iron</keyword>
<evidence type="ECO:0000256" key="5">
    <source>
        <dbReference type="ARBA" id="ARBA00023004"/>
    </source>
</evidence>
<dbReference type="GO" id="GO:0008198">
    <property type="term" value="F:ferrous iron binding"/>
    <property type="evidence" value="ECO:0007669"/>
    <property type="project" value="TreeGrafter"/>
</dbReference>
<dbReference type="InterPro" id="IPR010300">
    <property type="entry name" value="CDO_1"/>
</dbReference>
<keyword evidence="3" id="KW-0223">Dioxygenase</keyword>
<keyword evidence="2 7" id="KW-0479">Metal-binding</keyword>
<comment type="similarity">
    <text evidence="1">Belongs to the cysteine dioxygenase family.</text>
</comment>
<dbReference type="CDD" id="cd10548">
    <property type="entry name" value="cupin_CDO"/>
    <property type="match status" value="1"/>
</dbReference>
<protein>
    <recommendedName>
        <fullName evidence="10">Cysteine dioxygenase</fullName>
    </recommendedName>
</protein>
<organism evidence="8 9">
    <name type="scientific">Bordetella genomosp. 11</name>
    <dbReference type="NCBI Taxonomy" id="1416808"/>
    <lineage>
        <taxon>Bacteria</taxon>
        <taxon>Pseudomonadati</taxon>
        <taxon>Pseudomonadota</taxon>
        <taxon>Betaproteobacteria</taxon>
        <taxon>Burkholderiales</taxon>
        <taxon>Alcaligenaceae</taxon>
        <taxon>Bordetella</taxon>
    </lineage>
</organism>
<dbReference type="PANTHER" id="PTHR12918">
    <property type="entry name" value="CYSTEINE DIOXYGENASE"/>
    <property type="match status" value="1"/>
</dbReference>
<dbReference type="EMBL" id="NEVS01000004">
    <property type="protein sequence ID" value="OZI62170.1"/>
    <property type="molecule type" value="Genomic_DNA"/>
</dbReference>
<dbReference type="OrthoDB" id="7059163at2"/>
<dbReference type="GO" id="GO:0017172">
    <property type="term" value="F:cysteine dioxygenase activity"/>
    <property type="evidence" value="ECO:0007669"/>
    <property type="project" value="TreeGrafter"/>
</dbReference>
<dbReference type="Pfam" id="PF05995">
    <property type="entry name" value="CDO_I"/>
    <property type="match status" value="1"/>
</dbReference>
<evidence type="ECO:0000256" key="2">
    <source>
        <dbReference type="ARBA" id="ARBA00022723"/>
    </source>
</evidence>
<accession>A0A261ULM1</accession>
<reference evidence="9" key="1">
    <citation type="submission" date="2017-05" db="EMBL/GenBank/DDBJ databases">
        <title>Complete and WGS of Bordetella genogroups.</title>
        <authorList>
            <person name="Spilker T."/>
            <person name="Lipuma J."/>
        </authorList>
    </citation>
    <scope>NUCLEOTIDE SEQUENCE [LARGE SCALE GENOMIC DNA]</scope>
    <source>
        <strain evidence="9">AU8856</strain>
    </source>
</reference>
<keyword evidence="4" id="KW-0560">Oxidoreductase</keyword>
<dbReference type="InterPro" id="IPR014710">
    <property type="entry name" value="RmlC-like_jellyroll"/>
</dbReference>
<evidence type="ECO:0000313" key="9">
    <source>
        <dbReference type="Proteomes" id="UP000215767"/>
    </source>
</evidence>
<evidence type="ECO:0000256" key="6">
    <source>
        <dbReference type="PIRSR" id="PIRSR610300-50"/>
    </source>
</evidence>
<dbReference type="AlphaFoldDB" id="A0A261ULM1"/>
<name>A0A261ULM1_9BORD</name>
<sequence>MRKKTMQHLSPPAALAPLCDSILAAGHLPSEGLLGALAKGVADSDPHGALDAVCPDALAAPRGAYSRHVAYADPHGRFTVVYLVWPPGQFSPVHGHHTWCAYRIVRGELRETLYTWDDDAQCARAQCEVRRLPEDIVTAAPGLGQIHRLGNAGDTVAISLHVYGIDEAALTTGVNHVVASMPLAATMAAA</sequence>
<evidence type="ECO:0000256" key="1">
    <source>
        <dbReference type="ARBA" id="ARBA00006622"/>
    </source>
</evidence>
<feature type="binding site" evidence="7">
    <location>
        <position position="94"/>
    </location>
    <ligand>
        <name>Fe cation</name>
        <dbReference type="ChEBI" id="CHEBI:24875"/>
        <note>catalytic</note>
    </ligand>
</feature>
<evidence type="ECO:0000256" key="7">
    <source>
        <dbReference type="PIRSR" id="PIRSR610300-51"/>
    </source>
</evidence>
<dbReference type="Gene3D" id="2.60.120.10">
    <property type="entry name" value="Jelly Rolls"/>
    <property type="match status" value="1"/>
</dbReference>
<evidence type="ECO:0000256" key="3">
    <source>
        <dbReference type="ARBA" id="ARBA00022964"/>
    </source>
</evidence>
<feature type="binding site" evidence="7">
    <location>
        <position position="96"/>
    </location>
    <ligand>
        <name>Fe cation</name>
        <dbReference type="ChEBI" id="CHEBI:24875"/>
        <note>catalytic</note>
    </ligand>
</feature>
<proteinExistence type="inferred from homology"/>
<dbReference type="SUPFAM" id="SSF51182">
    <property type="entry name" value="RmlC-like cupins"/>
    <property type="match status" value="1"/>
</dbReference>
<evidence type="ECO:0000313" key="8">
    <source>
        <dbReference type="EMBL" id="OZI62170.1"/>
    </source>
</evidence>
<keyword evidence="9" id="KW-1185">Reference proteome</keyword>
<gene>
    <name evidence="8" type="ORF">CAL28_23415</name>
</gene>
<feature type="cross-link" description="3'-(S-cysteinyl)-tyrosine (Cys-Tyr)" evidence="6">
    <location>
        <begin position="100"/>
        <end position="163"/>
    </location>
</feature>
<dbReference type="Proteomes" id="UP000215767">
    <property type="component" value="Unassembled WGS sequence"/>
</dbReference>
<comment type="caution">
    <text evidence="8">The sequence shown here is derived from an EMBL/GenBank/DDBJ whole genome shotgun (WGS) entry which is preliminary data.</text>
</comment>
<dbReference type="GO" id="GO:0019448">
    <property type="term" value="P:L-cysteine catabolic process"/>
    <property type="evidence" value="ECO:0007669"/>
    <property type="project" value="TreeGrafter"/>
</dbReference>
<evidence type="ECO:0008006" key="10">
    <source>
        <dbReference type="Google" id="ProtNLM"/>
    </source>
</evidence>
<feature type="binding site" evidence="7">
    <location>
        <position position="147"/>
    </location>
    <ligand>
        <name>Fe cation</name>
        <dbReference type="ChEBI" id="CHEBI:24875"/>
        <note>catalytic</note>
    </ligand>
</feature>
<dbReference type="InterPro" id="IPR011051">
    <property type="entry name" value="RmlC_Cupin_sf"/>
</dbReference>
<dbReference type="PANTHER" id="PTHR12918:SF1">
    <property type="entry name" value="CYSTEINE DIOXYGENASE TYPE 1"/>
    <property type="match status" value="1"/>
</dbReference>
<keyword evidence="6" id="KW-0883">Thioether bond</keyword>